<protein>
    <submittedName>
        <fullName evidence="1">Uncharacterized protein</fullName>
    </submittedName>
</protein>
<gene>
    <name evidence="1" type="ORF">S06H3_29926</name>
</gene>
<organism evidence="1">
    <name type="scientific">marine sediment metagenome</name>
    <dbReference type="NCBI Taxonomy" id="412755"/>
    <lineage>
        <taxon>unclassified sequences</taxon>
        <taxon>metagenomes</taxon>
        <taxon>ecological metagenomes</taxon>
    </lineage>
</organism>
<name>X1NDY4_9ZZZZ</name>
<dbReference type="AlphaFoldDB" id="X1NDY4"/>
<reference evidence="1" key="1">
    <citation type="journal article" date="2014" name="Front. Microbiol.">
        <title>High frequency of phylogenetically diverse reductive dehalogenase-homologous genes in deep subseafloor sedimentary metagenomes.</title>
        <authorList>
            <person name="Kawai M."/>
            <person name="Futagami T."/>
            <person name="Toyoda A."/>
            <person name="Takaki Y."/>
            <person name="Nishi S."/>
            <person name="Hori S."/>
            <person name="Arai W."/>
            <person name="Tsubouchi T."/>
            <person name="Morono Y."/>
            <person name="Uchiyama I."/>
            <person name="Ito T."/>
            <person name="Fujiyama A."/>
            <person name="Inagaki F."/>
            <person name="Takami H."/>
        </authorList>
    </citation>
    <scope>NUCLEOTIDE SEQUENCE</scope>
    <source>
        <strain evidence="1">Expedition CK06-06</strain>
    </source>
</reference>
<sequence length="124" mass="13004">MSGSYSKTTARTANQTTVTANFHNSIMAEMKAVLAGVGTHNVSSVLTYTGGTGGDLFDTITITDNSPSSDAGFDITGVGTMSYNGSDHMTTFVYVFSASEMNVTYTATFTYTGENITTIGEVMS</sequence>
<dbReference type="EMBL" id="BARV01017585">
    <property type="protein sequence ID" value="GAI24975.1"/>
    <property type="molecule type" value="Genomic_DNA"/>
</dbReference>
<evidence type="ECO:0000313" key="1">
    <source>
        <dbReference type="EMBL" id="GAI24975.1"/>
    </source>
</evidence>
<comment type="caution">
    <text evidence="1">The sequence shown here is derived from an EMBL/GenBank/DDBJ whole genome shotgun (WGS) entry which is preliminary data.</text>
</comment>
<proteinExistence type="predicted"/>
<accession>X1NDY4</accession>